<accession>A0A0L0EZ44</accession>
<sequence length="75" mass="8619">MPNSHILTRYRANTHAHGLRIQSSVRILNNCELQGIEPFDEALADLREKIKPLASSRDYEWSVDEMTATLHVMAR</sequence>
<evidence type="ECO:0000313" key="2">
    <source>
        <dbReference type="Proteomes" id="UP000054560"/>
    </source>
</evidence>
<protein>
    <submittedName>
        <fullName evidence="1">Uncharacterized protein</fullName>
    </submittedName>
</protein>
<dbReference type="EMBL" id="KQ253796">
    <property type="protein sequence ID" value="KNC69676.1"/>
    <property type="molecule type" value="Genomic_DNA"/>
</dbReference>
<name>A0A0L0EZ44_9EUKA</name>
<reference evidence="1 2" key="1">
    <citation type="submission" date="2011-02" db="EMBL/GenBank/DDBJ databases">
        <title>The Genome Sequence of Sphaeroforma arctica JP610.</title>
        <authorList>
            <consortium name="The Broad Institute Genome Sequencing Platform"/>
            <person name="Russ C."/>
            <person name="Cuomo C."/>
            <person name="Young S.K."/>
            <person name="Zeng Q."/>
            <person name="Gargeya S."/>
            <person name="Alvarado L."/>
            <person name="Berlin A."/>
            <person name="Chapman S.B."/>
            <person name="Chen Z."/>
            <person name="Freedman E."/>
            <person name="Gellesch M."/>
            <person name="Goldberg J."/>
            <person name="Griggs A."/>
            <person name="Gujja S."/>
            <person name="Heilman E."/>
            <person name="Heiman D."/>
            <person name="Howarth C."/>
            <person name="Mehta T."/>
            <person name="Neiman D."/>
            <person name="Pearson M."/>
            <person name="Roberts A."/>
            <person name="Saif S."/>
            <person name="Shea T."/>
            <person name="Shenoy N."/>
            <person name="Sisk P."/>
            <person name="Stolte C."/>
            <person name="Sykes S."/>
            <person name="White J."/>
            <person name="Yandava C."/>
            <person name="Burger G."/>
            <person name="Gray M.W."/>
            <person name="Holland P.W.H."/>
            <person name="King N."/>
            <person name="Lang F.B.F."/>
            <person name="Roger A.J."/>
            <person name="Ruiz-Trillo I."/>
            <person name="Haas B."/>
            <person name="Nusbaum C."/>
            <person name="Birren B."/>
        </authorList>
    </citation>
    <scope>NUCLEOTIDE SEQUENCE [LARGE SCALE GENOMIC DNA]</scope>
    <source>
        <strain evidence="1 2">JP610</strain>
    </source>
</reference>
<organism evidence="1 2">
    <name type="scientific">Sphaeroforma arctica JP610</name>
    <dbReference type="NCBI Taxonomy" id="667725"/>
    <lineage>
        <taxon>Eukaryota</taxon>
        <taxon>Ichthyosporea</taxon>
        <taxon>Ichthyophonida</taxon>
        <taxon>Sphaeroforma</taxon>
    </lineage>
</organism>
<proteinExistence type="predicted"/>
<dbReference type="Proteomes" id="UP000054560">
    <property type="component" value="Unassembled WGS sequence"/>
</dbReference>
<dbReference type="GeneID" id="25918313"/>
<keyword evidence="2" id="KW-1185">Reference proteome</keyword>
<evidence type="ECO:0000313" key="1">
    <source>
        <dbReference type="EMBL" id="KNC69676.1"/>
    </source>
</evidence>
<gene>
    <name evidence="1" type="ORF">SARC_17809</name>
</gene>
<feature type="non-terminal residue" evidence="1">
    <location>
        <position position="75"/>
    </location>
</feature>
<dbReference type="RefSeq" id="XP_014143578.1">
    <property type="nucleotide sequence ID" value="XM_014288103.1"/>
</dbReference>
<dbReference type="AlphaFoldDB" id="A0A0L0EZ44"/>